<feature type="signal peptide" evidence="1">
    <location>
        <begin position="1"/>
        <end position="26"/>
    </location>
</feature>
<organism evidence="2 3">
    <name type="scientific">Spirochaeta africana (strain ATCC 700263 / DSM 8902 / Z-7692)</name>
    <dbReference type="NCBI Taxonomy" id="889378"/>
    <lineage>
        <taxon>Bacteria</taxon>
        <taxon>Pseudomonadati</taxon>
        <taxon>Spirochaetota</taxon>
        <taxon>Spirochaetia</taxon>
        <taxon>Spirochaetales</taxon>
        <taxon>Spirochaetaceae</taxon>
        <taxon>Spirochaeta</taxon>
    </lineage>
</organism>
<keyword evidence="1" id="KW-0732">Signal</keyword>
<dbReference type="PATRIC" id="fig|889378.3.peg.517"/>
<evidence type="ECO:0000256" key="1">
    <source>
        <dbReference type="SAM" id="SignalP"/>
    </source>
</evidence>
<evidence type="ECO:0000313" key="3">
    <source>
        <dbReference type="Proteomes" id="UP000007383"/>
    </source>
</evidence>
<dbReference type="RefSeq" id="WP_014454606.1">
    <property type="nucleotide sequence ID" value="NC_017098.1"/>
</dbReference>
<dbReference type="EMBL" id="CP003282">
    <property type="protein sequence ID" value="AFG36609.1"/>
    <property type="molecule type" value="Genomic_DNA"/>
</dbReference>
<dbReference type="AlphaFoldDB" id="H9UGG6"/>
<evidence type="ECO:0000313" key="2">
    <source>
        <dbReference type="EMBL" id="AFG36609.1"/>
    </source>
</evidence>
<dbReference type="HOGENOM" id="CLU_2025276_0_0_12"/>
<dbReference type="Proteomes" id="UP000007383">
    <property type="component" value="Chromosome"/>
</dbReference>
<dbReference type="PROSITE" id="PS51257">
    <property type="entry name" value="PROKAR_LIPOPROTEIN"/>
    <property type="match status" value="1"/>
</dbReference>
<name>H9UGG6_SPIAZ</name>
<protein>
    <submittedName>
        <fullName evidence="2">Uncharacterized protein</fullName>
    </submittedName>
</protein>
<accession>H9UGG6</accession>
<keyword evidence="3" id="KW-1185">Reference proteome</keyword>
<gene>
    <name evidence="2" type="ordered locus">Spiaf_0506</name>
</gene>
<proteinExistence type="predicted"/>
<sequence>MKKILLGLIILAAAVALSGCMTTYTATDGNLAYASVTGEARGDIAVDEGYIYIIHPSLFVLGDNPTEQLDIILEPALTAADANAVTNMTIRDGYTFVDFILSSFVPFLSWGTVEVEGAAIQQ</sequence>
<reference evidence="3" key="1">
    <citation type="journal article" date="2013" name="Stand. Genomic Sci.">
        <title>Complete genome sequence of the halophilic bacterium Spirochaeta africana type strain (Z-7692(T)) from the alkaline Lake Magadi in the East African Rift.</title>
        <authorList>
            <person name="Liolos K."/>
            <person name="Abt B."/>
            <person name="Scheuner C."/>
            <person name="Teshima H."/>
            <person name="Held B."/>
            <person name="Lapidus A."/>
            <person name="Nolan M."/>
            <person name="Lucas S."/>
            <person name="Deshpande S."/>
            <person name="Cheng J.F."/>
            <person name="Tapia R."/>
            <person name="Goodwin L.A."/>
            <person name="Pitluck S."/>
            <person name="Pagani I."/>
            <person name="Ivanova N."/>
            <person name="Mavromatis K."/>
            <person name="Mikhailova N."/>
            <person name="Huntemann M."/>
            <person name="Pati A."/>
            <person name="Chen A."/>
            <person name="Palaniappan K."/>
            <person name="Land M."/>
            <person name="Rohde M."/>
            <person name="Tindall B.J."/>
            <person name="Detter J.C."/>
            <person name="Goker M."/>
            <person name="Bristow J."/>
            <person name="Eisen J.A."/>
            <person name="Markowitz V."/>
            <person name="Hugenholtz P."/>
            <person name="Woyke T."/>
            <person name="Klenk H.P."/>
            <person name="Kyrpides N.C."/>
        </authorList>
    </citation>
    <scope>NUCLEOTIDE SEQUENCE</scope>
    <source>
        <strain evidence="3">ATCC 700263 / DSM 8902 / Z-7692</strain>
    </source>
</reference>
<dbReference type="KEGG" id="sfc:Spiaf_0506"/>
<feature type="chain" id="PRO_5003623352" evidence="1">
    <location>
        <begin position="27"/>
        <end position="122"/>
    </location>
</feature>
<dbReference type="STRING" id="889378.Spiaf_0506"/>